<protein>
    <submittedName>
        <fullName evidence="3">Acetyltransferase (GNAT) family protein</fullName>
    </submittedName>
    <submittedName>
        <fullName evidence="2">GNAT family N-acetyltransferase</fullName>
    </submittedName>
</protein>
<evidence type="ECO:0000313" key="3">
    <source>
        <dbReference type="EMBL" id="SMR99240.1"/>
    </source>
</evidence>
<dbReference type="AlphaFoldDB" id="A0A1Y6IR14"/>
<proteinExistence type="predicted"/>
<dbReference type="Gene3D" id="3.40.630.30">
    <property type="match status" value="1"/>
</dbReference>
<dbReference type="InterPro" id="IPR016181">
    <property type="entry name" value="Acyl_CoA_acyltransferase"/>
</dbReference>
<dbReference type="OrthoDB" id="7852312at2"/>
<keyword evidence="3" id="KW-0808">Transferase</keyword>
<dbReference type="PANTHER" id="PTHR43792">
    <property type="entry name" value="GNAT FAMILY, PUTATIVE (AFU_ORTHOLOGUE AFUA_3G00765)-RELATED-RELATED"/>
    <property type="match status" value="1"/>
</dbReference>
<reference evidence="2 5" key="2">
    <citation type="submission" date="2023-11" db="EMBL/GenBank/DDBJ databases">
        <title>Plant-associative lifestyle of Vibrio porteresiae and its evolutionary dynamics.</title>
        <authorList>
            <person name="Rameshkumar N."/>
            <person name="Kirti K."/>
        </authorList>
    </citation>
    <scope>NUCLEOTIDE SEQUENCE [LARGE SCALE GENOMIC DNA]</scope>
    <source>
        <strain evidence="2 5">MSSRF38</strain>
    </source>
</reference>
<reference evidence="3 4" key="1">
    <citation type="submission" date="2017-05" db="EMBL/GenBank/DDBJ databases">
        <authorList>
            <person name="Song R."/>
            <person name="Chenine A.L."/>
            <person name="Ruprecht R.M."/>
        </authorList>
    </citation>
    <scope>NUCLEOTIDE SEQUENCE [LARGE SCALE GENOMIC DNA]</scope>
    <source>
        <strain evidence="3 4">CECT 7927</strain>
    </source>
</reference>
<dbReference type="EMBL" id="FXXI01000001">
    <property type="protein sequence ID" value="SMR99240.1"/>
    <property type="molecule type" value="Genomic_DNA"/>
</dbReference>
<sequence>MKITTKRLKMLPVTENDWPLFVRLYSDPGVTALCFDQPSDAELKAKFEARLHPWKPNSDFWLCLVIFDNISGEAVGITGFCMQDGIAEVGYLLLPEFHGKQYGTESLAALLNWAVTNHGITHYRAVVTAGNVASERVLIKCGFHLDQIVPDAYEIGGTRYADHIYICTRNEDNS</sequence>
<feature type="domain" description="N-acetyltransferase" evidence="1">
    <location>
        <begin position="8"/>
        <end position="165"/>
    </location>
</feature>
<dbReference type="PROSITE" id="PS51186">
    <property type="entry name" value="GNAT"/>
    <property type="match status" value="1"/>
</dbReference>
<organism evidence="3 4">
    <name type="scientific">Vibrio mangrovi</name>
    <dbReference type="NCBI Taxonomy" id="474394"/>
    <lineage>
        <taxon>Bacteria</taxon>
        <taxon>Pseudomonadati</taxon>
        <taxon>Pseudomonadota</taxon>
        <taxon>Gammaproteobacteria</taxon>
        <taxon>Vibrionales</taxon>
        <taxon>Vibrionaceae</taxon>
        <taxon>Vibrio</taxon>
    </lineage>
</organism>
<dbReference type="Pfam" id="PF13302">
    <property type="entry name" value="Acetyltransf_3"/>
    <property type="match status" value="1"/>
</dbReference>
<evidence type="ECO:0000259" key="1">
    <source>
        <dbReference type="PROSITE" id="PS51186"/>
    </source>
</evidence>
<dbReference type="InterPro" id="IPR051531">
    <property type="entry name" value="N-acetyltransferase"/>
</dbReference>
<dbReference type="EMBL" id="JAWRCO010000001">
    <property type="protein sequence ID" value="MDW6003965.1"/>
    <property type="molecule type" value="Genomic_DNA"/>
</dbReference>
<evidence type="ECO:0000313" key="4">
    <source>
        <dbReference type="Proteomes" id="UP000196125"/>
    </source>
</evidence>
<accession>A0A1Y6IR14</accession>
<dbReference type="Proteomes" id="UP000196125">
    <property type="component" value="Unassembled WGS sequence"/>
</dbReference>
<dbReference type="CDD" id="cd04301">
    <property type="entry name" value="NAT_SF"/>
    <property type="match status" value="1"/>
</dbReference>
<dbReference type="InterPro" id="IPR000182">
    <property type="entry name" value="GNAT_dom"/>
</dbReference>
<keyword evidence="5" id="KW-1185">Reference proteome</keyword>
<dbReference type="PANTHER" id="PTHR43792:SF1">
    <property type="entry name" value="N-ACETYLTRANSFERASE DOMAIN-CONTAINING PROTEIN"/>
    <property type="match status" value="1"/>
</dbReference>
<evidence type="ECO:0000313" key="5">
    <source>
        <dbReference type="Proteomes" id="UP001283366"/>
    </source>
</evidence>
<name>A0A1Y6IR14_9VIBR</name>
<evidence type="ECO:0000313" key="2">
    <source>
        <dbReference type="EMBL" id="MDW6003965.1"/>
    </source>
</evidence>
<dbReference type="GO" id="GO:0016747">
    <property type="term" value="F:acyltransferase activity, transferring groups other than amino-acyl groups"/>
    <property type="evidence" value="ECO:0007669"/>
    <property type="project" value="InterPro"/>
</dbReference>
<gene>
    <name evidence="2" type="ORF">SBX37_13990</name>
    <name evidence="3" type="ORF">VIM7927_00465</name>
</gene>
<dbReference type="Proteomes" id="UP001283366">
    <property type="component" value="Unassembled WGS sequence"/>
</dbReference>
<dbReference type="SUPFAM" id="SSF55729">
    <property type="entry name" value="Acyl-CoA N-acyltransferases (Nat)"/>
    <property type="match status" value="1"/>
</dbReference>
<dbReference type="RefSeq" id="WP_087479283.1">
    <property type="nucleotide sequence ID" value="NZ_AP024883.1"/>
</dbReference>